<organism evidence="1 2">
    <name type="scientific">Zarea fungicola</name>
    <dbReference type="NCBI Taxonomy" id="93591"/>
    <lineage>
        <taxon>Eukaryota</taxon>
        <taxon>Fungi</taxon>
        <taxon>Dikarya</taxon>
        <taxon>Ascomycota</taxon>
        <taxon>Pezizomycotina</taxon>
        <taxon>Sordariomycetes</taxon>
        <taxon>Hypocreomycetidae</taxon>
        <taxon>Hypocreales</taxon>
        <taxon>Cordycipitaceae</taxon>
        <taxon>Zarea</taxon>
    </lineage>
</organism>
<evidence type="ECO:0000313" key="2">
    <source>
        <dbReference type="Proteomes" id="UP001143910"/>
    </source>
</evidence>
<proteinExistence type="predicted"/>
<dbReference type="Proteomes" id="UP001143910">
    <property type="component" value="Unassembled WGS sequence"/>
</dbReference>
<comment type="caution">
    <text evidence="1">The sequence shown here is derived from an EMBL/GenBank/DDBJ whole genome shotgun (WGS) entry which is preliminary data.</text>
</comment>
<gene>
    <name evidence="1" type="ORF">NQ176_g10050</name>
</gene>
<sequence length="103" mass="11470">MNFFTSSNPTSFFASSVLAARALLVDDKTNSNNSGDKQLAGILTFFRDEVRSRTKGSLEKVVVEKVATEPERIAALEKWFRIPLTEDERQGIFTTGLALDKEV</sequence>
<dbReference type="EMBL" id="JANJQO010002556">
    <property type="protein sequence ID" value="KAJ2966645.1"/>
    <property type="molecule type" value="Genomic_DNA"/>
</dbReference>
<protein>
    <submittedName>
        <fullName evidence="1">Uncharacterized protein</fullName>
    </submittedName>
</protein>
<reference evidence="1" key="1">
    <citation type="submission" date="2022-08" db="EMBL/GenBank/DDBJ databases">
        <title>Genome Sequence of Lecanicillium fungicola.</title>
        <authorList>
            <person name="Buettner E."/>
        </authorList>
    </citation>
    <scope>NUCLEOTIDE SEQUENCE</scope>
    <source>
        <strain evidence="1">Babe33</strain>
    </source>
</reference>
<evidence type="ECO:0000313" key="1">
    <source>
        <dbReference type="EMBL" id="KAJ2966645.1"/>
    </source>
</evidence>
<keyword evidence="2" id="KW-1185">Reference proteome</keyword>
<name>A0ACC1MIA0_9HYPO</name>
<accession>A0ACC1MIA0</accession>